<accession>A0A438MAJ0</accession>
<organism evidence="1 2">
    <name type="scientific">Nonomuraea polychroma</name>
    <dbReference type="NCBI Taxonomy" id="46176"/>
    <lineage>
        <taxon>Bacteria</taxon>
        <taxon>Bacillati</taxon>
        <taxon>Actinomycetota</taxon>
        <taxon>Actinomycetes</taxon>
        <taxon>Streptosporangiales</taxon>
        <taxon>Streptosporangiaceae</taxon>
        <taxon>Nonomuraea</taxon>
    </lineage>
</organism>
<dbReference type="AlphaFoldDB" id="A0A438MAJ0"/>
<comment type="caution">
    <text evidence="1">The sequence shown here is derived from an EMBL/GenBank/DDBJ whole genome shotgun (WGS) entry which is preliminary data.</text>
</comment>
<evidence type="ECO:0000313" key="2">
    <source>
        <dbReference type="Proteomes" id="UP000284824"/>
    </source>
</evidence>
<sequence length="31" mass="3270">MHQAMRAPGPAAARAAVPRLFEGFREPGGGY</sequence>
<reference evidence="1 2" key="1">
    <citation type="submission" date="2019-01" db="EMBL/GenBank/DDBJ databases">
        <title>Sequencing the genomes of 1000 actinobacteria strains.</title>
        <authorList>
            <person name="Klenk H.-P."/>
        </authorList>
    </citation>
    <scope>NUCLEOTIDE SEQUENCE [LARGE SCALE GENOMIC DNA]</scope>
    <source>
        <strain evidence="1 2">DSM 43925</strain>
    </source>
</reference>
<gene>
    <name evidence="1" type="ORF">EDD27_5411</name>
</gene>
<proteinExistence type="predicted"/>
<protein>
    <submittedName>
        <fullName evidence="1">Uncharacterized protein</fullName>
    </submittedName>
</protein>
<evidence type="ECO:0000313" key="1">
    <source>
        <dbReference type="EMBL" id="RVX42750.1"/>
    </source>
</evidence>
<keyword evidence="2" id="KW-1185">Reference proteome</keyword>
<name>A0A438MAJ0_9ACTN</name>
<dbReference type="EMBL" id="SAUN01000001">
    <property type="protein sequence ID" value="RVX42750.1"/>
    <property type="molecule type" value="Genomic_DNA"/>
</dbReference>
<dbReference type="Proteomes" id="UP000284824">
    <property type="component" value="Unassembled WGS sequence"/>
</dbReference>